<comment type="caution">
    <text evidence="2">The sequence shown here is derived from an EMBL/GenBank/DDBJ whole genome shotgun (WGS) entry which is preliminary data.</text>
</comment>
<sequence length="209" mass="23531">MKDRIKWIVLGLLLLAIFLLTFMKTPEAITSMLQNISKEVKSYSAFVHILFLVVIGLGLLVKKIRNSLFSLFIAFLSLSATIISVKYVIAPNIIIFAMFLVLIIHAYLTKNLNFDLKNIAPVNLVFGQSGVWNYRNGIWLLVLALGPKPSLVECIVIFTIGGCKLPYNGNHLWFSLSESKTKISYIGGACCSNNSIFWLFRYFQVRGLC</sequence>
<feature type="transmembrane region" description="Helical" evidence="1">
    <location>
        <begin position="7"/>
        <end position="23"/>
    </location>
</feature>
<gene>
    <name evidence="2" type="ORF">AMJ74_06405</name>
</gene>
<name>A0A0S8JSE6_UNCW3</name>
<dbReference type="EMBL" id="LJVE01000142">
    <property type="protein sequence ID" value="KPL12678.1"/>
    <property type="molecule type" value="Genomic_DNA"/>
</dbReference>
<reference evidence="2 3" key="1">
    <citation type="journal article" date="2015" name="Microbiome">
        <title>Genomic resolution of linkages in carbon, nitrogen, and sulfur cycling among widespread estuary sediment bacteria.</title>
        <authorList>
            <person name="Baker B.J."/>
            <person name="Lazar C.S."/>
            <person name="Teske A.P."/>
            <person name="Dick G.J."/>
        </authorList>
    </citation>
    <scope>NUCLEOTIDE SEQUENCE [LARGE SCALE GENOMIC DNA]</scope>
    <source>
        <strain evidence="2">SM1_77</strain>
    </source>
</reference>
<protein>
    <submittedName>
        <fullName evidence="2">Uncharacterized protein</fullName>
    </submittedName>
</protein>
<evidence type="ECO:0000313" key="3">
    <source>
        <dbReference type="Proteomes" id="UP000050975"/>
    </source>
</evidence>
<keyword evidence="1" id="KW-1133">Transmembrane helix</keyword>
<evidence type="ECO:0000256" key="1">
    <source>
        <dbReference type="SAM" id="Phobius"/>
    </source>
</evidence>
<keyword evidence="1" id="KW-0472">Membrane</keyword>
<proteinExistence type="predicted"/>
<feature type="transmembrane region" description="Helical" evidence="1">
    <location>
        <begin position="93"/>
        <end position="109"/>
    </location>
</feature>
<feature type="transmembrane region" description="Helical" evidence="1">
    <location>
        <begin position="43"/>
        <end position="61"/>
    </location>
</feature>
<keyword evidence="1" id="KW-0812">Transmembrane</keyword>
<evidence type="ECO:0000313" key="2">
    <source>
        <dbReference type="EMBL" id="KPL12678.1"/>
    </source>
</evidence>
<accession>A0A0S8JSE6</accession>
<dbReference type="AlphaFoldDB" id="A0A0S8JSE6"/>
<organism evidence="2 3">
    <name type="scientific">candidate division WOR_3 bacterium SM1_77</name>
    <dbReference type="NCBI Taxonomy" id="1703778"/>
    <lineage>
        <taxon>Bacteria</taxon>
        <taxon>Bacteria division WOR-3</taxon>
    </lineage>
</organism>
<feature type="transmembrane region" description="Helical" evidence="1">
    <location>
        <begin position="68"/>
        <end position="87"/>
    </location>
</feature>
<dbReference type="Proteomes" id="UP000050975">
    <property type="component" value="Unassembled WGS sequence"/>
</dbReference>